<feature type="domain" description="Aminoglycoside phosphotransferase" evidence="7">
    <location>
        <begin position="114"/>
        <end position="194"/>
    </location>
</feature>
<dbReference type="InterPro" id="IPR011009">
    <property type="entry name" value="Kinase-like_dom_sf"/>
</dbReference>
<dbReference type="SUPFAM" id="SSF56112">
    <property type="entry name" value="Protein kinase-like (PK-like)"/>
    <property type="match status" value="1"/>
</dbReference>
<dbReference type="InterPro" id="IPR002575">
    <property type="entry name" value="Aminoglycoside_PTrfase"/>
</dbReference>
<sequence>MEHVPGIQLHTAWPTMSTHQHMLVTKTLAKLMVEIARLKFPAYGSLCCADANIDSTNKVDFGNGYIIGPHCGPEYQGHGFGALVQIMTERWGLWNTFKDYVNGLLCATRSRIHKGKEARDDMLARRGTEDEHSRLIDIAQLTMERLSQDEQLTRISDPMLLHWDLHKRNIYVSAEDPTHVTSIIDWQFTSIEPIFIYANDTPDFAEISNALAAKDEEALATPCISSTQDEHSRRDSLICRKTFEVIIAAKLPRLAAARAIDDTMLRLFRYCRSSHTSSDLVLRHELLELSRLWSELNMSSSCPYQLLEIESPEHARQWNDFETISEEWVSPESWQSARNANKVFLKQWMEVVRNSEDPDMNEVRGRGLWPWEEK</sequence>
<evidence type="ECO:0000259" key="7">
    <source>
        <dbReference type="Pfam" id="PF01636"/>
    </source>
</evidence>
<evidence type="ECO:0000313" key="8">
    <source>
        <dbReference type="EMBL" id="KAK5083167.1"/>
    </source>
</evidence>
<protein>
    <recommendedName>
        <fullName evidence="3">Altered inheritance of mitochondria protein 9, mitochondrial</fullName>
    </recommendedName>
    <alternativeName>
        <fullName evidence="6">Found in mitochondrial proteome protein 29</fullName>
    </alternativeName>
</protein>
<organism evidence="8 9">
    <name type="scientific">Lithohypha guttulata</name>
    <dbReference type="NCBI Taxonomy" id="1690604"/>
    <lineage>
        <taxon>Eukaryota</taxon>
        <taxon>Fungi</taxon>
        <taxon>Dikarya</taxon>
        <taxon>Ascomycota</taxon>
        <taxon>Pezizomycotina</taxon>
        <taxon>Eurotiomycetes</taxon>
        <taxon>Chaetothyriomycetidae</taxon>
        <taxon>Chaetothyriales</taxon>
        <taxon>Trichomeriaceae</taxon>
        <taxon>Lithohypha</taxon>
    </lineage>
</organism>
<keyword evidence="9" id="KW-1185">Reference proteome</keyword>
<dbReference type="PANTHER" id="PTHR36091">
    <property type="entry name" value="ALTERED INHERITANCE OF MITOCHONDRIA PROTEIN 9, MITOCHONDRIAL"/>
    <property type="match status" value="1"/>
</dbReference>
<dbReference type="Pfam" id="PF01636">
    <property type="entry name" value="APH"/>
    <property type="match status" value="1"/>
</dbReference>
<dbReference type="AlphaFoldDB" id="A0AAN7Y4W8"/>
<comment type="similarity">
    <text evidence="2">Belongs to the AIM9 family.</text>
</comment>
<gene>
    <name evidence="8" type="ORF">LTR05_007051</name>
</gene>
<name>A0AAN7Y4W8_9EURO</name>
<evidence type="ECO:0000256" key="6">
    <source>
        <dbReference type="ARBA" id="ARBA00031849"/>
    </source>
</evidence>
<accession>A0AAN7Y4W8</accession>
<keyword evidence="4" id="KW-0809">Transit peptide</keyword>
<dbReference type="InterPro" id="IPR051035">
    <property type="entry name" value="Mito_inheritance_9"/>
</dbReference>
<evidence type="ECO:0000313" key="9">
    <source>
        <dbReference type="Proteomes" id="UP001309876"/>
    </source>
</evidence>
<dbReference type="Proteomes" id="UP001309876">
    <property type="component" value="Unassembled WGS sequence"/>
</dbReference>
<evidence type="ECO:0000256" key="4">
    <source>
        <dbReference type="ARBA" id="ARBA00022946"/>
    </source>
</evidence>
<keyword evidence="5" id="KW-0496">Mitochondrion</keyword>
<dbReference type="PANTHER" id="PTHR36091:SF1">
    <property type="entry name" value="ALTERED INHERITANCE OF MITOCHONDRIA PROTEIN 9, MITOCHONDRIAL"/>
    <property type="match status" value="1"/>
</dbReference>
<dbReference type="EMBL" id="JAVRRJ010000007">
    <property type="protein sequence ID" value="KAK5083167.1"/>
    <property type="molecule type" value="Genomic_DNA"/>
</dbReference>
<evidence type="ECO:0000256" key="3">
    <source>
        <dbReference type="ARBA" id="ARBA00016197"/>
    </source>
</evidence>
<evidence type="ECO:0000256" key="2">
    <source>
        <dbReference type="ARBA" id="ARBA00005543"/>
    </source>
</evidence>
<evidence type="ECO:0000256" key="5">
    <source>
        <dbReference type="ARBA" id="ARBA00023128"/>
    </source>
</evidence>
<dbReference type="GO" id="GO:0005739">
    <property type="term" value="C:mitochondrion"/>
    <property type="evidence" value="ECO:0007669"/>
    <property type="project" value="UniProtKB-SubCell"/>
</dbReference>
<evidence type="ECO:0000256" key="1">
    <source>
        <dbReference type="ARBA" id="ARBA00004173"/>
    </source>
</evidence>
<reference evidence="8 9" key="1">
    <citation type="submission" date="2023-08" db="EMBL/GenBank/DDBJ databases">
        <title>Black Yeasts Isolated from many extreme environments.</title>
        <authorList>
            <person name="Coleine C."/>
            <person name="Stajich J.E."/>
            <person name="Selbmann L."/>
        </authorList>
    </citation>
    <scope>NUCLEOTIDE SEQUENCE [LARGE SCALE GENOMIC DNA]</scope>
    <source>
        <strain evidence="8 9">CCFEE 5910</strain>
    </source>
</reference>
<comment type="caution">
    <text evidence="8">The sequence shown here is derived from an EMBL/GenBank/DDBJ whole genome shotgun (WGS) entry which is preliminary data.</text>
</comment>
<comment type="subcellular location">
    <subcellularLocation>
        <location evidence="1">Mitochondrion</location>
    </subcellularLocation>
</comment>
<proteinExistence type="inferred from homology"/>